<evidence type="ECO:0000313" key="1">
    <source>
        <dbReference type="EMBL" id="GAA4233650.1"/>
    </source>
</evidence>
<dbReference type="Proteomes" id="UP001501496">
    <property type="component" value="Unassembled WGS sequence"/>
</dbReference>
<proteinExistence type="predicted"/>
<keyword evidence="2" id="KW-1185">Reference proteome</keyword>
<dbReference type="EMBL" id="BAABCA010000002">
    <property type="protein sequence ID" value="GAA4233650.1"/>
    <property type="molecule type" value="Genomic_DNA"/>
</dbReference>
<dbReference type="RefSeq" id="WP_344787126.1">
    <property type="nucleotide sequence ID" value="NZ_BAABCA010000002.1"/>
</dbReference>
<evidence type="ECO:0008006" key="3">
    <source>
        <dbReference type="Google" id="ProtNLM"/>
    </source>
</evidence>
<organism evidence="1 2">
    <name type="scientific">Postechiella marina</name>
    <dbReference type="NCBI Taxonomy" id="943941"/>
    <lineage>
        <taxon>Bacteria</taxon>
        <taxon>Pseudomonadati</taxon>
        <taxon>Bacteroidota</taxon>
        <taxon>Flavobacteriia</taxon>
        <taxon>Flavobacteriales</taxon>
        <taxon>Flavobacteriaceae</taxon>
        <taxon>Postechiella</taxon>
    </lineage>
</organism>
<protein>
    <recommendedName>
        <fullName evidence="3">DUF3887 domain-containing protein</fullName>
    </recommendedName>
</protein>
<reference evidence="2" key="1">
    <citation type="journal article" date="2019" name="Int. J. Syst. Evol. Microbiol.">
        <title>The Global Catalogue of Microorganisms (GCM) 10K type strain sequencing project: providing services to taxonomists for standard genome sequencing and annotation.</title>
        <authorList>
            <consortium name="The Broad Institute Genomics Platform"/>
            <consortium name="The Broad Institute Genome Sequencing Center for Infectious Disease"/>
            <person name="Wu L."/>
            <person name="Ma J."/>
        </authorList>
    </citation>
    <scope>NUCLEOTIDE SEQUENCE [LARGE SCALE GENOMIC DNA]</scope>
    <source>
        <strain evidence="2">JCM 17630</strain>
    </source>
</reference>
<name>A0ABP8C4V4_9FLAO</name>
<comment type="caution">
    <text evidence="1">The sequence shown here is derived from an EMBL/GenBank/DDBJ whole genome shotgun (WGS) entry which is preliminary data.</text>
</comment>
<gene>
    <name evidence="1" type="ORF">GCM10022291_11180</name>
</gene>
<sequence length="99" mass="11264">MAQKVGGSYKLSSTEALPVMVKSLSENVQKQSYAKIKALFGDYKGLEFHSIKEIVKGETYEIYRFKGDFEFNSETEVRVVLNKEGKLSGFFVKPWNNSL</sequence>
<accession>A0ABP8C4V4</accession>
<dbReference type="Gene3D" id="3.10.450.590">
    <property type="match status" value="1"/>
</dbReference>
<evidence type="ECO:0000313" key="2">
    <source>
        <dbReference type="Proteomes" id="UP001501496"/>
    </source>
</evidence>